<dbReference type="EMBL" id="OW240912">
    <property type="protein sequence ID" value="CAH2221408.1"/>
    <property type="molecule type" value="Genomic_DNA"/>
</dbReference>
<evidence type="ECO:0000313" key="2">
    <source>
        <dbReference type="EMBL" id="CAH2221408.1"/>
    </source>
</evidence>
<accession>A0AAD1VKX9</accession>
<feature type="region of interest" description="Disordered" evidence="1">
    <location>
        <begin position="41"/>
        <end position="62"/>
    </location>
</feature>
<name>A0AAD1VKX9_PELCU</name>
<dbReference type="AlphaFoldDB" id="A0AAD1VKX9"/>
<feature type="compositionally biased region" description="Low complexity" evidence="1">
    <location>
        <begin position="47"/>
        <end position="59"/>
    </location>
</feature>
<dbReference type="Proteomes" id="UP001295444">
    <property type="component" value="Chromosome 01"/>
</dbReference>
<reference evidence="2" key="1">
    <citation type="submission" date="2022-03" db="EMBL/GenBank/DDBJ databases">
        <authorList>
            <person name="Alioto T."/>
            <person name="Alioto T."/>
            <person name="Gomez Garrido J."/>
        </authorList>
    </citation>
    <scope>NUCLEOTIDE SEQUENCE</scope>
</reference>
<proteinExistence type="predicted"/>
<evidence type="ECO:0000256" key="1">
    <source>
        <dbReference type="SAM" id="MobiDB-lite"/>
    </source>
</evidence>
<gene>
    <name evidence="2" type="ORF">PECUL_23A009093</name>
</gene>
<keyword evidence="3" id="KW-1185">Reference proteome</keyword>
<feature type="non-terminal residue" evidence="2">
    <location>
        <position position="232"/>
    </location>
</feature>
<organism evidence="2 3">
    <name type="scientific">Pelobates cultripes</name>
    <name type="common">Western spadefoot toad</name>
    <dbReference type="NCBI Taxonomy" id="61616"/>
    <lineage>
        <taxon>Eukaryota</taxon>
        <taxon>Metazoa</taxon>
        <taxon>Chordata</taxon>
        <taxon>Craniata</taxon>
        <taxon>Vertebrata</taxon>
        <taxon>Euteleostomi</taxon>
        <taxon>Amphibia</taxon>
        <taxon>Batrachia</taxon>
        <taxon>Anura</taxon>
        <taxon>Pelobatoidea</taxon>
        <taxon>Pelobatidae</taxon>
        <taxon>Pelobates</taxon>
    </lineage>
</organism>
<evidence type="ECO:0000313" key="3">
    <source>
        <dbReference type="Proteomes" id="UP001295444"/>
    </source>
</evidence>
<protein>
    <submittedName>
        <fullName evidence="2">Uncharacterized protein</fullName>
    </submittedName>
</protein>
<sequence length="232" mass="26028">MPATILVNTSNPSDSVGEWQCTDNGIPQFIVRIDEVAQPSTPIASVSPSTPIPESTTPPFQEGDPIQVRLDSATQVAYDVSYRLVTWHLQLNKWLVSTQYSNCTPFVSVQERAFQWWFYESMLYNVSLRSHHRPRRDILATGLGTYGSVVGSAAQINSEILRYKLASLASHTSTGLDTQYGINTNIVKLQQHQTHVMVDTTEIISDKFHTLVDSVYNFTRDTAWAMLCSQVQ</sequence>